<dbReference type="GO" id="GO:0098796">
    <property type="term" value="C:membrane protein complex"/>
    <property type="evidence" value="ECO:0007669"/>
    <property type="project" value="UniProtKB-ARBA"/>
</dbReference>
<dbReference type="KEGG" id="kpul:GXN76_05090"/>
<proteinExistence type="inferred from homology"/>
<dbReference type="FunFam" id="3.40.50.300:FF:000032">
    <property type="entry name" value="Export ABC transporter ATP-binding protein"/>
    <property type="match status" value="1"/>
</dbReference>
<organism evidence="6 7">
    <name type="scientific">Kroppenstedtia pulmonis</name>
    <dbReference type="NCBI Taxonomy" id="1380685"/>
    <lineage>
        <taxon>Bacteria</taxon>
        <taxon>Bacillati</taxon>
        <taxon>Bacillota</taxon>
        <taxon>Bacilli</taxon>
        <taxon>Bacillales</taxon>
        <taxon>Thermoactinomycetaceae</taxon>
        <taxon>Kroppenstedtia</taxon>
    </lineage>
</organism>
<gene>
    <name evidence="6" type="ORF">GXN76_05090</name>
</gene>
<reference evidence="6 7" key="1">
    <citation type="submission" date="2020-01" db="EMBL/GenBank/DDBJ databases">
        <authorList>
            <person name="Gulvik C.A."/>
            <person name="Batra D.G."/>
        </authorList>
    </citation>
    <scope>NUCLEOTIDE SEQUENCE [LARGE SCALE GENOMIC DNA]</scope>
    <source>
        <strain evidence="6 7">W9323</strain>
    </source>
</reference>
<keyword evidence="3" id="KW-0547">Nucleotide-binding</keyword>
<dbReference type="Proteomes" id="UP000503088">
    <property type="component" value="Chromosome"/>
</dbReference>
<evidence type="ECO:0000256" key="1">
    <source>
        <dbReference type="ARBA" id="ARBA00005417"/>
    </source>
</evidence>
<dbReference type="SMART" id="SM00382">
    <property type="entry name" value="AAA"/>
    <property type="match status" value="1"/>
</dbReference>
<accession>A0A7D3XQ14</accession>
<dbReference type="InterPro" id="IPR003439">
    <property type="entry name" value="ABC_transporter-like_ATP-bd"/>
</dbReference>
<dbReference type="AlphaFoldDB" id="A0A7D3XQ14"/>
<comment type="similarity">
    <text evidence="1">Belongs to the ABC transporter superfamily.</text>
</comment>
<sequence length="259" mass="28911">MMVLQATNLTRVYSNERGGSLHRALDAFHLTVERGEFVGVMGPSGSGKTTLLQLLGTMDQPTYGEVRFGGKSLSGLSLDQLREFRRRHLGFIFQEFHLLHSLTLRENIMLPLILETAVPEEVDERVHTVASQLGIEEILNKHPYEVSGGQQQRAAAARALVHRPDLVLADEPTGNLDSRSARTLMESLEKMNQTEKATILMVTHDAVSASYCKRILFIKDGKLWTEIHQGEERRAFYRRILTVVSALGGETLGFLDSGI</sequence>
<dbReference type="InterPro" id="IPR027417">
    <property type="entry name" value="P-loop_NTPase"/>
</dbReference>
<evidence type="ECO:0000256" key="2">
    <source>
        <dbReference type="ARBA" id="ARBA00022448"/>
    </source>
</evidence>
<dbReference type="EMBL" id="CP048104">
    <property type="protein sequence ID" value="QKG85909.1"/>
    <property type="molecule type" value="Genomic_DNA"/>
</dbReference>
<evidence type="ECO:0000313" key="6">
    <source>
        <dbReference type="EMBL" id="QKG85909.1"/>
    </source>
</evidence>
<dbReference type="PROSITE" id="PS50893">
    <property type="entry name" value="ABC_TRANSPORTER_2"/>
    <property type="match status" value="1"/>
</dbReference>
<evidence type="ECO:0000313" key="7">
    <source>
        <dbReference type="Proteomes" id="UP000503088"/>
    </source>
</evidence>
<evidence type="ECO:0000256" key="4">
    <source>
        <dbReference type="ARBA" id="ARBA00022840"/>
    </source>
</evidence>
<dbReference type="SUPFAM" id="SSF52540">
    <property type="entry name" value="P-loop containing nucleoside triphosphate hydrolases"/>
    <property type="match status" value="1"/>
</dbReference>
<dbReference type="PANTHER" id="PTHR42798">
    <property type="entry name" value="LIPOPROTEIN-RELEASING SYSTEM ATP-BINDING PROTEIN LOLD"/>
    <property type="match status" value="1"/>
</dbReference>
<dbReference type="PANTHER" id="PTHR42798:SF7">
    <property type="entry name" value="ALPHA-D-RIBOSE 1-METHYLPHOSPHONATE 5-TRIPHOSPHATE SYNTHASE SUBUNIT PHNL"/>
    <property type="match status" value="1"/>
</dbReference>
<feature type="domain" description="ABC transporter" evidence="5">
    <location>
        <begin position="4"/>
        <end position="245"/>
    </location>
</feature>
<dbReference type="GO" id="GO:0022857">
    <property type="term" value="F:transmembrane transporter activity"/>
    <property type="evidence" value="ECO:0007669"/>
    <property type="project" value="UniProtKB-ARBA"/>
</dbReference>
<keyword evidence="4 6" id="KW-0067">ATP-binding</keyword>
<keyword evidence="2" id="KW-0813">Transport</keyword>
<dbReference type="InterPro" id="IPR003593">
    <property type="entry name" value="AAA+_ATPase"/>
</dbReference>
<protein>
    <submittedName>
        <fullName evidence="6">ABC transporter ATP-binding protein</fullName>
    </submittedName>
</protein>
<name>A0A7D3XQ14_9BACL</name>
<dbReference type="GO" id="GO:0016887">
    <property type="term" value="F:ATP hydrolysis activity"/>
    <property type="evidence" value="ECO:0007669"/>
    <property type="project" value="InterPro"/>
</dbReference>
<evidence type="ECO:0000256" key="3">
    <source>
        <dbReference type="ARBA" id="ARBA00022741"/>
    </source>
</evidence>
<dbReference type="Gene3D" id="3.40.50.300">
    <property type="entry name" value="P-loop containing nucleotide triphosphate hydrolases"/>
    <property type="match status" value="1"/>
</dbReference>
<evidence type="ECO:0000259" key="5">
    <source>
        <dbReference type="PROSITE" id="PS50893"/>
    </source>
</evidence>
<dbReference type="Pfam" id="PF00005">
    <property type="entry name" value="ABC_tran"/>
    <property type="match status" value="1"/>
</dbReference>
<dbReference type="GO" id="GO:0005524">
    <property type="term" value="F:ATP binding"/>
    <property type="evidence" value="ECO:0007669"/>
    <property type="project" value="UniProtKB-KW"/>
</dbReference>
<dbReference type="RefSeq" id="WP_173225231.1">
    <property type="nucleotide sequence ID" value="NZ_CP048104.1"/>
</dbReference>
<dbReference type="CDD" id="cd03255">
    <property type="entry name" value="ABC_MJ0796_LolCDE_FtsE"/>
    <property type="match status" value="1"/>
</dbReference>
<keyword evidence="7" id="KW-1185">Reference proteome</keyword>
<dbReference type="InterPro" id="IPR017911">
    <property type="entry name" value="MacB-like_ATP-bd"/>
</dbReference>